<accession>F9UJ47</accession>
<proteinExistence type="predicted"/>
<evidence type="ECO:0008006" key="3">
    <source>
        <dbReference type="Google" id="ProtNLM"/>
    </source>
</evidence>
<dbReference type="STRING" id="1037410.MCSF7_00120"/>
<gene>
    <name evidence="1" type="ORF">MCSF7_00120</name>
</gene>
<dbReference type="RefSeq" id="WP_006608313.1">
    <property type="nucleotide sequence ID" value="NZ_AFXA01000001.1"/>
</dbReference>
<keyword evidence="2" id="KW-1185">Reference proteome</keyword>
<dbReference type="Proteomes" id="UP000004978">
    <property type="component" value="Unassembled WGS sequence"/>
</dbReference>
<name>F9UJ47_9BACT</name>
<reference evidence="1 2" key="1">
    <citation type="journal article" date="2013" name="Genome Announc.">
        <title>Genome Sequence of Mycoplasma columbinum Strain SF7.</title>
        <authorList>
            <person name="Guo Z."/>
            <person name="Xu X."/>
            <person name="Zheng Q."/>
            <person name="Li T."/>
            <person name="Kuang S."/>
            <person name="Zhang Z."/>
            <person name="Chen Y."/>
            <person name="Lu X."/>
            <person name="Zhou R."/>
            <person name="Bi D."/>
            <person name="Jin H."/>
        </authorList>
    </citation>
    <scope>NUCLEOTIDE SEQUENCE [LARGE SCALE GENOMIC DNA]</scope>
    <source>
        <strain evidence="1 2">SF7</strain>
    </source>
</reference>
<evidence type="ECO:0000313" key="2">
    <source>
        <dbReference type="Proteomes" id="UP000004978"/>
    </source>
</evidence>
<dbReference type="Pfam" id="PF10896">
    <property type="entry name" value="DUF2714"/>
    <property type="match status" value="1"/>
</dbReference>
<dbReference type="AlphaFoldDB" id="F9UJ47"/>
<organism evidence="1 2">
    <name type="scientific">Mycoplasmopsis columbina SF7</name>
    <dbReference type="NCBI Taxonomy" id="1037410"/>
    <lineage>
        <taxon>Bacteria</taxon>
        <taxon>Bacillati</taxon>
        <taxon>Mycoplasmatota</taxon>
        <taxon>Mycoplasmoidales</taxon>
        <taxon>Metamycoplasmataceae</taxon>
        <taxon>Mycoplasmopsis</taxon>
    </lineage>
</organism>
<dbReference type="InterPro" id="IPR021222">
    <property type="entry name" value="DUF2714"/>
</dbReference>
<sequence>MSKKITWETQLEKLYNELLFKDYESVITNSLFVNKTKFLNSFALKYNLDLNSYEWKRLIEQLSFFFISKRNSIFTNFTILWSNLEKFHKNALVPLLGQSDSTTLDINFSYSEDQKFNSLLAQFNLFITQLLNEGLYIELFDNIVLLKDLETNNLKLLFGKEVLQYEH</sequence>
<dbReference type="EMBL" id="AFXA01000001">
    <property type="protein sequence ID" value="EGV00610.1"/>
    <property type="molecule type" value="Genomic_DNA"/>
</dbReference>
<comment type="caution">
    <text evidence="1">The sequence shown here is derived from an EMBL/GenBank/DDBJ whole genome shotgun (WGS) entry which is preliminary data.</text>
</comment>
<protein>
    <recommendedName>
        <fullName evidence="3">DUF2714 domain-containing protein</fullName>
    </recommendedName>
</protein>
<evidence type="ECO:0000313" key="1">
    <source>
        <dbReference type="EMBL" id="EGV00610.1"/>
    </source>
</evidence>